<evidence type="ECO:0000256" key="7">
    <source>
        <dbReference type="ARBA" id="ARBA00022692"/>
    </source>
</evidence>
<reference evidence="22 23" key="1">
    <citation type="submission" date="2019-09" db="EMBL/GenBank/DDBJ databases">
        <title>Bird 10,000 Genomes (B10K) Project - Family phase.</title>
        <authorList>
            <person name="Zhang G."/>
        </authorList>
    </citation>
    <scope>NUCLEOTIDE SEQUENCE [LARGE SCALE GENOMIC DNA]</scope>
    <source>
        <strain evidence="22">B10K-CU-031-19</strain>
        <tissue evidence="22">Muscle</tissue>
    </source>
</reference>
<feature type="non-terminal residue" evidence="22">
    <location>
        <position position="526"/>
    </location>
</feature>
<keyword evidence="10" id="KW-1133">Transmembrane helix</keyword>
<evidence type="ECO:0000256" key="4">
    <source>
        <dbReference type="ARBA" id="ARBA00011195"/>
    </source>
</evidence>
<evidence type="ECO:0000256" key="9">
    <source>
        <dbReference type="ARBA" id="ARBA00022968"/>
    </source>
</evidence>
<dbReference type="GO" id="GO:0035497">
    <property type="term" value="F:cAMP response element binding"/>
    <property type="evidence" value="ECO:0007669"/>
    <property type="project" value="TreeGrafter"/>
</dbReference>
<keyword evidence="9" id="KW-0735">Signal-anchor</keyword>
<sequence length="526" mass="57987">MEVCESGGEQPPLLHWDRKLSELCEPADPETLLSRTHFTEFLDEFSPDVLGQLLNDPFLSEKNEIMEVELSPVSPAPLIQAEHSYSLCGDSRPQSPLTHISTDDNFNEGDLENEEWCLATEFTPASIKTEPGLCETSGLAPSVSLTVTATSLEGEQPELQTDALVLQLSMKPLTQKVLPEIKLEPHEVDQFLNLSSKEAVDPLHLPPTPPSSHGSDSEGGQSPARSLPPSSPIQLQATAKVASRTASVLSNSPLLTAPHKLQGTGPLILTEEEKRTLIAEGYPIPTKLPLTKAEEKVLKKIRRKIKNKISAQESRRKKKEYMDSLEKKVETCSNENSELRKKVEVLENTNRTLLQQLQRLQAVVAGKVSRSCKAASTQTGTCLMMVVLCFAVVFGSFSQSYGPYPSATKMVLPRQHSSPESYTDSIVRSRSLLIYEEPHQLEEASSPISFADRSDGQTDTSKFPALSLEAVPGTQQDDIMQFTIANETRLEKSVLLGLQQHRVNSELEGNETLKIIEIDRRVNATS</sequence>
<dbReference type="GO" id="GO:0005634">
    <property type="term" value="C:nucleus"/>
    <property type="evidence" value="ECO:0007669"/>
    <property type="project" value="UniProtKB-SubCell"/>
</dbReference>
<feature type="region of interest" description="Disordered" evidence="20">
    <location>
        <begin position="200"/>
        <end position="231"/>
    </location>
</feature>
<feature type="non-terminal residue" evidence="22">
    <location>
        <position position="1"/>
    </location>
</feature>
<evidence type="ECO:0000259" key="21">
    <source>
        <dbReference type="PROSITE" id="PS50217"/>
    </source>
</evidence>
<dbReference type="EMBL" id="VWYX01001410">
    <property type="protein sequence ID" value="NXE00037.1"/>
    <property type="molecule type" value="Genomic_DNA"/>
</dbReference>
<keyword evidence="18" id="KW-0539">Nucleus</keyword>
<evidence type="ECO:0000256" key="19">
    <source>
        <dbReference type="SAM" id="Coils"/>
    </source>
</evidence>
<comment type="similarity">
    <text evidence="3">Belongs to the bZIP family. ATF subfamily.</text>
</comment>
<evidence type="ECO:0000256" key="20">
    <source>
        <dbReference type="SAM" id="MobiDB-lite"/>
    </source>
</evidence>
<evidence type="ECO:0000256" key="11">
    <source>
        <dbReference type="ARBA" id="ARBA00023015"/>
    </source>
</evidence>
<comment type="caution">
    <text evidence="22">The sequence shown here is derived from an EMBL/GenBank/DDBJ whole genome shotgun (WGS) entry which is preliminary data.</text>
</comment>
<proteinExistence type="inferred from homology"/>
<keyword evidence="16" id="KW-0325">Glycoprotein</keyword>
<evidence type="ECO:0000256" key="10">
    <source>
        <dbReference type="ARBA" id="ARBA00022989"/>
    </source>
</evidence>
<dbReference type="Pfam" id="PF00170">
    <property type="entry name" value="bZIP_1"/>
    <property type="match status" value="1"/>
</dbReference>
<dbReference type="AlphaFoldDB" id="A0A7K8J5B6"/>
<evidence type="ECO:0000256" key="18">
    <source>
        <dbReference type="ARBA" id="ARBA00023242"/>
    </source>
</evidence>
<dbReference type="CDD" id="cd14689">
    <property type="entry name" value="bZIP_CREB3"/>
    <property type="match status" value="1"/>
</dbReference>
<dbReference type="PANTHER" id="PTHR46004">
    <property type="entry name" value="CYCLIC AMP RESPONSE ELEMENT-BINDING PROTEIN A"/>
    <property type="match status" value="1"/>
</dbReference>
<dbReference type="GO" id="GO:0006986">
    <property type="term" value="P:response to unfolded protein"/>
    <property type="evidence" value="ECO:0007669"/>
    <property type="project" value="UniProtKB-KW"/>
</dbReference>
<evidence type="ECO:0000256" key="2">
    <source>
        <dbReference type="ARBA" id="ARBA00004648"/>
    </source>
</evidence>
<dbReference type="PROSITE" id="PS50217">
    <property type="entry name" value="BZIP"/>
    <property type="match status" value="1"/>
</dbReference>
<comment type="subunit">
    <text evidence="4">Binds DNA as a dimer.</text>
</comment>
<evidence type="ECO:0000256" key="5">
    <source>
        <dbReference type="ARBA" id="ARBA00013881"/>
    </source>
</evidence>
<evidence type="ECO:0000256" key="13">
    <source>
        <dbReference type="ARBA" id="ARBA00023136"/>
    </source>
</evidence>
<dbReference type="PANTHER" id="PTHR46004:SF2">
    <property type="entry name" value="CYCLIC AMP-RESPONSIVE ELEMENT-BINDING PROTEIN 3-LIKE PROTEIN 2"/>
    <property type="match status" value="1"/>
</dbReference>
<gene>
    <name evidence="22" type="primary">Creb3l2</name>
    <name evidence="22" type="ORF">CHAPAP_R01225</name>
</gene>
<comment type="subcellular location">
    <subcellularLocation>
        <location evidence="2">Endoplasmic reticulum membrane</location>
        <topology evidence="2">Single-pass type II membrane protein</topology>
    </subcellularLocation>
    <subcellularLocation>
        <location evidence="1">Nucleus</location>
    </subcellularLocation>
</comment>
<dbReference type="InterPro" id="IPR046347">
    <property type="entry name" value="bZIP_sf"/>
</dbReference>
<evidence type="ECO:0000313" key="23">
    <source>
        <dbReference type="Proteomes" id="UP000541605"/>
    </source>
</evidence>
<dbReference type="GO" id="GO:0005789">
    <property type="term" value="C:endoplasmic reticulum membrane"/>
    <property type="evidence" value="ECO:0007669"/>
    <property type="project" value="UniProtKB-SubCell"/>
</dbReference>
<dbReference type="GO" id="GO:0000981">
    <property type="term" value="F:DNA-binding transcription factor activity, RNA polymerase II-specific"/>
    <property type="evidence" value="ECO:0007669"/>
    <property type="project" value="TreeGrafter"/>
</dbReference>
<name>A0A7K8J5B6_9PASS</name>
<keyword evidence="14" id="KW-0010">Activator</keyword>
<evidence type="ECO:0000256" key="15">
    <source>
        <dbReference type="ARBA" id="ARBA00023163"/>
    </source>
</evidence>
<keyword evidence="12" id="KW-0238">DNA-binding</keyword>
<dbReference type="Gene3D" id="1.20.5.170">
    <property type="match status" value="1"/>
</dbReference>
<evidence type="ECO:0000256" key="12">
    <source>
        <dbReference type="ARBA" id="ARBA00023125"/>
    </source>
</evidence>
<evidence type="ECO:0000256" key="17">
    <source>
        <dbReference type="ARBA" id="ARBA00023230"/>
    </source>
</evidence>
<dbReference type="SMART" id="SM00338">
    <property type="entry name" value="BRLZ"/>
    <property type="match status" value="1"/>
</dbReference>
<keyword evidence="19" id="KW-0175">Coiled coil</keyword>
<keyword evidence="6" id="KW-0217">Developmental protein</keyword>
<accession>A0A7K8J5B6</accession>
<dbReference type="Proteomes" id="UP000541605">
    <property type="component" value="Unassembled WGS sequence"/>
</dbReference>
<keyword evidence="17" id="KW-0834">Unfolded protein response</keyword>
<keyword evidence="13" id="KW-0472">Membrane</keyword>
<keyword evidence="23" id="KW-1185">Reference proteome</keyword>
<evidence type="ECO:0000256" key="6">
    <source>
        <dbReference type="ARBA" id="ARBA00022473"/>
    </source>
</evidence>
<keyword evidence="7" id="KW-0812">Transmembrane</keyword>
<protein>
    <recommendedName>
        <fullName evidence="5">Cyclic AMP-responsive element-binding protein 3-like protein 2</fullName>
    </recommendedName>
</protein>
<evidence type="ECO:0000256" key="16">
    <source>
        <dbReference type="ARBA" id="ARBA00023180"/>
    </source>
</evidence>
<dbReference type="SUPFAM" id="SSF57959">
    <property type="entry name" value="Leucine zipper domain"/>
    <property type="match status" value="1"/>
</dbReference>
<keyword evidence="11" id="KW-0805">Transcription regulation</keyword>
<evidence type="ECO:0000256" key="14">
    <source>
        <dbReference type="ARBA" id="ARBA00023159"/>
    </source>
</evidence>
<dbReference type="PROSITE" id="PS00036">
    <property type="entry name" value="BZIP_BASIC"/>
    <property type="match status" value="1"/>
</dbReference>
<evidence type="ECO:0000256" key="8">
    <source>
        <dbReference type="ARBA" id="ARBA00022824"/>
    </source>
</evidence>
<feature type="coiled-coil region" evidence="19">
    <location>
        <begin position="322"/>
        <end position="363"/>
    </location>
</feature>
<dbReference type="FunFam" id="1.20.5.170:FF:000054">
    <property type="entry name" value="Cyclic AMP-responsive element-binding protein 3-like 2"/>
    <property type="match status" value="1"/>
</dbReference>
<evidence type="ECO:0000313" key="22">
    <source>
        <dbReference type="EMBL" id="NXE00037.1"/>
    </source>
</evidence>
<keyword evidence="15" id="KW-0804">Transcription</keyword>
<feature type="domain" description="BZIP" evidence="21">
    <location>
        <begin position="297"/>
        <end position="360"/>
    </location>
</feature>
<evidence type="ECO:0000256" key="1">
    <source>
        <dbReference type="ARBA" id="ARBA00004123"/>
    </source>
</evidence>
<dbReference type="InterPro" id="IPR004827">
    <property type="entry name" value="bZIP"/>
</dbReference>
<keyword evidence="8" id="KW-0256">Endoplasmic reticulum</keyword>
<organism evidence="22 23">
    <name type="scientific">Chaetorhynchus papuensis</name>
    <name type="common">pygmy drongo</name>
    <dbReference type="NCBI Taxonomy" id="254446"/>
    <lineage>
        <taxon>Eukaryota</taxon>
        <taxon>Metazoa</taxon>
        <taxon>Chordata</taxon>
        <taxon>Craniata</taxon>
        <taxon>Vertebrata</taxon>
        <taxon>Euteleostomi</taxon>
        <taxon>Archelosauria</taxon>
        <taxon>Archosauria</taxon>
        <taxon>Dinosauria</taxon>
        <taxon>Saurischia</taxon>
        <taxon>Theropoda</taxon>
        <taxon>Coelurosauria</taxon>
        <taxon>Aves</taxon>
        <taxon>Neognathae</taxon>
        <taxon>Neoaves</taxon>
        <taxon>Telluraves</taxon>
        <taxon>Australaves</taxon>
        <taxon>Passeriformes</taxon>
        <taxon>Rhipiduridae</taxon>
        <taxon>Chaetorhynchus</taxon>
    </lineage>
</organism>
<evidence type="ECO:0000256" key="3">
    <source>
        <dbReference type="ARBA" id="ARBA00009050"/>
    </source>
</evidence>